<reference evidence="1 2" key="1">
    <citation type="journal article" date="2023" name="Plants (Basel)">
        <title>Bridging the Gap: Combining Genomics and Transcriptomics Approaches to Understand Stylosanthes scabra, an Orphan Legume from the Brazilian Caatinga.</title>
        <authorList>
            <person name="Ferreira-Neto J.R.C."/>
            <person name="da Silva M.D."/>
            <person name="Binneck E."/>
            <person name="de Melo N.F."/>
            <person name="da Silva R.H."/>
            <person name="de Melo A.L.T.M."/>
            <person name="Pandolfi V."/>
            <person name="Bustamante F.O."/>
            <person name="Brasileiro-Vidal A.C."/>
            <person name="Benko-Iseppon A.M."/>
        </authorList>
    </citation>
    <scope>NUCLEOTIDE SEQUENCE [LARGE SCALE GENOMIC DNA]</scope>
    <source>
        <tissue evidence="1">Leaves</tissue>
    </source>
</reference>
<dbReference type="Proteomes" id="UP001341840">
    <property type="component" value="Unassembled WGS sequence"/>
</dbReference>
<organism evidence="1 2">
    <name type="scientific">Stylosanthes scabra</name>
    <dbReference type="NCBI Taxonomy" id="79078"/>
    <lineage>
        <taxon>Eukaryota</taxon>
        <taxon>Viridiplantae</taxon>
        <taxon>Streptophyta</taxon>
        <taxon>Embryophyta</taxon>
        <taxon>Tracheophyta</taxon>
        <taxon>Spermatophyta</taxon>
        <taxon>Magnoliopsida</taxon>
        <taxon>eudicotyledons</taxon>
        <taxon>Gunneridae</taxon>
        <taxon>Pentapetalae</taxon>
        <taxon>rosids</taxon>
        <taxon>fabids</taxon>
        <taxon>Fabales</taxon>
        <taxon>Fabaceae</taxon>
        <taxon>Papilionoideae</taxon>
        <taxon>50 kb inversion clade</taxon>
        <taxon>dalbergioids sensu lato</taxon>
        <taxon>Dalbergieae</taxon>
        <taxon>Pterocarpus clade</taxon>
        <taxon>Stylosanthes</taxon>
    </lineage>
</organism>
<proteinExistence type="predicted"/>
<gene>
    <name evidence="1" type="ORF">PIB30_081634</name>
</gene>
<comment type="caution">
    <text evidence="1">The sequence shown here is derived from an EMBL/GenBank/DDBJ whole genome shotgun (WGS) entry which is preliminary data.</text>
</comment>
<protein>
    <submittedName>
        <fullName evidence="1">Uncharacterized protein</fullName>
    </submittedName>
</protein>
<name>A0ABU6RRV4_9FABA</name>
<evidence type="ECO:0000313" key="1">
    <source>
        <dbReference type="EMBL" id="MED6126760.1"/>
    </source>
</evidence>
<keyword evidence="2" id="KW-1185">Reference proteome</keyword>
<feature type="non-terminal residue" evidence="1">
    <location>
        <position position="1"/>
    </location>
</feature>
<evidence type="ECO:0000313" key="2">
    <source>
        <dbReference type="Proteomes" id="UP001341840"/>
    </source>
</evidence>
<accession>A0ABU6RRV4</accession>
<dbReference type="Gene3D" id="3.40.395.10">
    <property type="entry name" value="Adenoviral Proteinase, Chain A"/>
    <property type="match status" value="1"/>
</dbReference>
<sequence>KGILNDDSRFGAEYDVTVPNSPVDDEDLQLIQNPLGTTTSNQNLINHQGSHLWASGIAKWLAFHNCPLTKFALQGVPQRRIVEAPLQETGPPNGRDNDVPILEGIQIRTMEVNAPLNLSRLNQGLSLRERKVAAYMFERQKDNEEPHLEELLVKQGNYRIFRGEMVSLAPKWTPHSFLINFTCYVQSISSTKNGGPRVWFLPSDFAKEIRYRVGVEHIRKDYEKRWMIQTDCLEHIFIPILDLPDAWYLMLLDVKLSMCIAWMSAAMMRTKRGE</sequence>
<dbReference type="EMBL" id="JASCZI010031436">
    <property type="protein sequence ID" value="MED6126760.1"/>
    <property type="molecule type" value="Genomic_DNA"/>
</dbReference>